<feature type="transmembrane region" description="Helical" evidence="2">
    <location>
        <begin position="37"/>
        <end position="60"/>
    </location>
</feature>
<feature type="compositionally biased region" description="Basic and acidic residues" evidence="1">
    <location>
        <begin position="193"/>
        <end position="214"/>
    </location>
</feature>
<accession>A0ABN9VD55</accession>
<keyword evidence="2" id="KW-0812">Transmembrane</keyword>
<dbReference type="EMBL" id="CAUYUJ010017023">
    <property type="protein sequence ID" value="CAK0870978.1"/>
    <property type="molecule type" value="Genomic_DNA"/>
</dbReference>
<keyword evidence="4" id="KW-1185">Reference proteome</keyword>
<keyword evidence="2" id="KW-0472">Membrane</keyword>
<feature type="transmembrane region" description="Helical" evidence="2">
    <location>
        <begin position="123"/>
        <end position="143"/>
    </location>
</feature>
<evidence type="ECO:0008006" key="5">
    <source>
        <dbReference type="Google" id="ProtNLM"/>
    </source>
</evidence>
<reference evidence="3" key="1">
    <citation type="submission" date="2023-10" db="EMBL/GenBank/DDBJ databases">
        <authorList>
            <person name="Chen Y."/>
            <person name="Shah S."/>
            <person name="Dougan E. K."/>
            <person name="Thang M."/>
            <person name="Chan C."/>
        </authorList>
    </citation>
    <scope>NUCLEOTIDE SEQUENCE [LARGE SCALE GENOMIC DNA]</scope>
</reference>
<feature type="non-terminal residue" evidence="3">
    <location>
        <position position="1"/>
    </location>
</feature>
<evidence type="ECO:0000256" key="2">
    <source>
        <dbReference type="SAM" id="Phobius"/>
    </source>
</evidence>
<dbReference type="Proteomes" id="UP001189429">
    <property type="component" value="Unassembled WGS sequence"/>
</dbReference>
<sequence length="214" mass="22943">PLRPDWQAHWRHPAQETSVSASSVAPEPGMVAVVGLAYWPLLLWVPILVVQTLAVFYMGRGLQGAVRSITSILFDTPISKFLSILWVVMLVLGLDCARSIFTAPAQQVSGVPTFEAYAAKEGFLVLLVNLVIIPAIAVVHTLNGEVIKAERDREMIKKQAEQQSQFTKNLLASEDKKATSGVPAESSMPAAKAPEEAARERGAAGKAAGDGKAD</sequence>
<evidence type="ECO:0000313" key="4">
    <source>
        <dbReference type="Proteomes" id="UP001189429"/>
    </source>
</evidence>
<protein>
    <recommendedName>
        <fullName evidence="5">Transmembrane protein 18</fullName>
    </recommendedName>
</protein>
<feature type="region of interest" description="Disordered" evidence="1">
    <location>
        <begin position="167"/>
        <end position="214"/>
    </location>
</feature>
<evidence type="ECO:0000256" key="1">
    <source>
        <dbReference type="SAM" id="MobiDB-lite"/>
    </source>
</evidence>
<gene>
    <name evidence="3" type="ORF">PCOR1329_LOCUS56940</name>
</gene>
<name>A0ABN9VD55_9DINO</name>
<organism evidence="3 4">
    <name type="scientific">Prorocentrum cordatum</name>
    <dbReference type="NCBI Taxonomy" id="2364126"/>
    <lineage>
        <taxon>Eukaryota</taxon>
        <taxon>Sar</taxon>
        <taxon>Alveolata</taxon>
        <taxon>Dinophyceae</taxon>
        <taxon>Prorocentrales</taxon>
        <taxon>Prorocentraceae</taxon>
        <taxon>Prorocentrum</taxon>
    </lineage>
</organism>
<keyword evidence="2" id="KW-1133">Transmembrane helix</keyword>
<feature type="transmembrane region" description="Helical" evidence="2">
    <location>
        <begin position="81"/>
        <end position="103"/>
    </location>
</feature>
<proteinExistence type="predicted"/>
<comment type="caution">
    <text evidence="3">The sequence shown here is derived from an EMBL/GenBank/DDBJ whole genome shotgun (WGS) entry which is preliminary data.</text>
</comment>
<evidence type="ECO:0000313" key="3">
    <source>
        <dbReference type="EMBL" id="CAK0870978.1"/>
    </source>
</evidence>